<organism evidence="2 3">
    <name type="scientific">Fusarium torreyae</name>
    <dbReference type="NCBI Taxonomy" id="1237075"/>
    <lineage>
        <taxon>Eukaryota</taxon>
        <taxon>Fungi</taxon>
        <taxon>Dikarya</taxon>
        <taxon>Ascomycota</taxon>
        <taxon>Pezizomycotina</taxon>
        <taxon>Sordariomycetes</taxon>
        <taxon>Hypocreomycetidae</taxon>
        <taxon>Hypocreales</taxon>
        <taxon>Nectriaceae</taxon>
        <taxon>Fusarium</taxon>
    </lineage>
</organism>
<feature type="compositionally biased region" description="Polar residues" evidence="1">
    <location>
        <begin position="326"/>
        <end position="350"/>
    </location>
</feature>
<evidence type="ECO:0000256" key="1">
    <source>
        <dbReference type="SAM" id="MobiDB-lite"/>
    </source>
</evidence>
<dbReference type="AlphaFoldDB" id="A0A9W8VP59"/>
<name>A0A9W8VP59_9HYPO</name>
<dbReference type="EMBL" id="JAOQAZ010000002">
    <property type="protein sequence ID" value="KAJ4270034.1"/>
    <property type="molecule type" value="Genomic_DNA"/>
</dbReference>
<accession>A0A9W8VP59</accession>
<sequence>MPSVTISTDSESIDILEDRYIRESGAIELITEHNEQQPLPTSFANDRANVARFQERMLAAVTELVDYPRRIPYPNYKQMPRDRRAMSTAFYTIFNTSSPSSITNLLLRTIPLRVQDVLGKSEPKFGDLISLPEPTSEERACWLVYFDGTVRWQMEDVPDDPFVRRKTTCVARRGKYVGSSVDFRGGGVRLDRHTVAAKTKHGGERRQLHHHELCQEGTETNLRVLAVFDRDPRSKPYVPLLETIFMALLGTFAGRESTGRHNPEPCYELYDKIRSCMGIPDIEGDGLNKALSIHQGMIHLNEAIRGSWKREIQSEHEDVKLATGILRNTSKSESQTPTQSSKTEGKSANNTSYGWLQEMRMFMGILHVQHHESPDPLLQGSWQMRDAQTVLTIPGLASKSTKTLLNYNLGRQLPNAPRFFALDLEGHLSSKPPVVEQAAAVAVDSMDSEHDQIAFNVNIENARVVEDKKHPSESEAQDFASNLLKFGTRDYWQYNKETLSGERVDPIRAIAIIQESGITCHDYIVVWHKHYADLSALRFLFSQAGVHGVLPPDDQVIRLPYLFRHNLRPPKGVTCALEFLFSIVFPMHPLRFSHHDALIDSKKTALMALFAEKLCNGESTAVIRGI</sequence>
<reference evidence="2" key="1">
    <citation type="submission" date="2022-09" db="EMBL/GenBank/DDBJ databases">
        <title>Fusarium specimens isolated from Avocado Roots.</title>
        <authorList>
            <person name="Stajich J."/>
            <person name="Roper C."/>
            <person name="Heimlech-Rivalta G."/>
        </authorList>
    </citation>
    <scope>NUCLEOTIDE SEQUENCE</scope>
    <source>
        <strain evidence="2">CF00136</strain>
    </source>
</reference>
<evidence type="ECO:0000313" key="3">
    <source>
        <dbReference type="Proteomes" id="UP001152049"/>
    </source>
</evidence>
<evidence type="ECO:0000313" key="2">
    <source>
        <dbReference type="EMBL" id="KAJ4270034.1"/>
    </source>
</evidence>
<comment type="caution">
    <text evidence="2">The sequence shown here is derived from an EMBL/GenBank/DDBJ whole genome shotgun (WGS) entry which is preliminary data.</text>
</comment>
<dbReference type="Proteomes" id="UP001152049">
    <property type="component" value="Unassembled WGS sequence"/>
</dbReference>
<gene>
    <name evidence="2" type="ORF">NW762_001707</name>
</gene>
<protein>
    <submittedName>
        <fullName evidence="2">Uncharacterized protein</fullName>
    </submittedName>
</protein>
<dbReference type="OrthoDB" id="5092300at2759"/>
<proteinExistence type="predicted"/>
<feature type="region of interest" description="Disordered" evidence="1">
    <location>
        <begin position="323"/>
        <end position="350"/>
    </location>
</feature>
<keyword evidence="3" id="KW-1185">Reference proteome</keyword>